<dbReference type="InterPro" id="IPR050611">
    <property type="entry name" value="ABCF"/>
</dbReference>
<dbReference type="InterPro" id="IPR003439">
    <property type="entry name" value="ABC_transporter-like_ATP-bd"/>
</dbReference>
<evidence type="ECO:0000256" key="4">
    <source>
        <dbReference type="ARBA" id="ARBA00061571"/>
    </source>
</evidence>
<dbReference type="CDD" id="cd03221">
    <property type="entry name" value="ABCF_EF-3"/>
    <property type="match status" value="2"/>
</dbReference>
<proteinExistence type="inferred from homology"/>
<keyword evidence="8" id="KW-1185">Reference proteome</keyword>
<dbReference type="FunFam" id="3.40.50.300:FF:002053">
    <property type="entry name" value="ABC transporter ATP-binding protein"/>
    <property type="match status" value="1"/>
</dbReference>
<evidence type="ECO:0000313" key="8">
    <source>
        <dbReference type="Proteomes" id="UP000006251"/>
    </source>
</evidence>
<dbReference type="GO" id="GO:0005524">
    <property type="term" value="F:ATP binding"/>
    <property type="evidence" value="ECO:0007669"/>
    <property type="project" value="UniProtKB-KW"/>
</dbReference>
<evidence type="ECO:0000256" key="3">
    <source>
        <dbReference type="ARBA" id="ARBA00022840"/>
    </source>
</evidence>
<dbReference type="SMART" id="SM00382">
    <property type="entry name" value="AAA"/>
    <property type="match status" value="2"/>
</dbReference>
<dbReference type="AlphaFoldDB" id="K6Y453"/>
<dbReference type="Pfam" id="PF12848">
    <property type="entry name" value="ABC_tran_Xtn"/>
    <property type="match status" value="1"/>
</dbReference>
<keyword evidence="3 7" id="KW-0067">ATP-binding</keyword>
<dbReference type="InterPro" id="IPR027417">
    <property type="entry name" value="P-loop_NTPase"/>
</dbReference>
<dbReference type="InterPro" id="IPR003593">
    <property type="entry name" value="AAA+_ATPase"/>
</dbReference>
<dbReference type="PANTHER" id="PTHR19211">
    <property type="entry name" value="ATP-BINDING TRANSPORT PROTEIN-RELATED"/>
    <property type="match status" value="1"/>
</dbReference>
<evidence type="ECO:0000259" key="6">
    <source>
        <dbReference type="PROSITE" id="PS50893"/>
    </source>
</evidence>
<dbReference type="EMBL" id="BAEQ01000014">
    <property type="protein sequence ID" value="GAC27574.1"/>
    <property type="molecule type" value="Genomic_DNA"/>
</dbReference>
<dbReference type="OrthoDB" id="9808609at2"/>
<dbReference type="STRING" id="1121922.GCA_000428905_01797"/>
<keyword evidence="2" id="KW-0547">Nucleotide-binding</keyword>
<dbReference type="GO" id="GO:0016887">
    <property type="term" value="F:ATP hydrolysis activity"/>
    <property type="evidence" value="ECO:0007669"/>
    <property type="project" value="InterPro"/>
</dbReference>
<accession>K6Y453</accession>
<name>K6Y453_9ALTE</name>
<evidence type="ECO:0000256" key="1">
    <source>
        <dbReference type="ARBA" id="ARBA00022737"/>
    </source>
</evidence>
<dbReference type="Proteomes" id="UP000006251">
    <property type="component" value="Unassembled WGS sequence"/>
</dbReference>
<protein>
    <recommendedName>
        <fullName evidence="5">Probable ATP-binding protein YheS</fullName>
    </recommendedName>
</protein>
<dbReference type="Pfam" id="PF00005">
    <property type="entry name" value="ABC_tran"/>
    <property type="match status" value="2"/>
</dbReference>
<gene>
    <name evidence="7" type="ORF">GPAL_0694</name>
</gene>
<sequence length="656" mass="73288">MIQIQNLSLQRGVKELIKQANVEIYPGHKAAVIGPNGCGKSTLFGLLRGEIQPDMGDCLVPKGWHIVSVAQETPGTDRSAIDYAIDGDARLRQLQTDLVKAEMSHNGDKIGHLHDLLAQTGAYDVEARASTILSGLGFKNEQLQLPVSHFSGGWRMRLNLAQALLCDSDLLLLDEPTNHLDLDAVIWLETWIQRYKGTLLLISHDKSFIDACVNNIVSFEQQNLISYSGNYSSYEHQRSERMRLQASEYEKQERKKAHLNSFITRFKAKASKAKQAQSRVKQLEKMQDILPVHQTSGFQFSFKPPEKLPNPLVRMEEVQVGYADNIILKQVKMNLAPGSRIGLLGKNGAGKSTFIKLLAGELQPLRGEYATSAGLTIGYFAQHQVELLHLESSAYEHVFRLDKTQTEQQVRDYLGGFGFQGNDALKAVAPMSGGEKARLVLALVVFQKPNLLLLDEPTNHLDMEMRHALTFALQAFEGAMVLVSHDRFLLSTVCDEFYLVDAGGVNVFDGDLDDYKKWLFSAAASNKTADKLTTASTNNVTTAIVQHSETSAQKANSDVDKKTRKRMEAHFRQTTKQFRDVISKEEKRMETCNQQLSKLETELSDASLYDAENKKRLNEVLSNQAGCKVELEAIELSWLDAQEQLEAASAEFEKSL</sequence>
<dbReference type="RefSeq" id="WP_006009304.1">
    <property type="nucleotide sequence ID" value="NZ_AUAV01000008.1"/>
</dbReference>
<evidence type="ECO:0000256" key="2">
    <source>
        <dbReference type="ARBA" id="ARBA00022741"/>
    </source>
</evidence>
<dbReference type="Gene3D" id="3.40.50.300">
    <property type="entry name" value="P-loop containing nucleotide triphosphate hydrolases"/>
    <property type="match status" value="2"/>
</dbReference>
<dbReference type="PROSITE" id="PS50893">
    <property type="entry name" value="ABC_TRANSPORTER_2"/>
    <property type="match status" value="2"/>
</dbReference>
<reference evidence="8" key="1">
    <citation type="journal article" date="2014" name="Environ. Microbiol.">
        <title>Comparative genomics of the marine bacterial genus Glaciecola reveals the high degree of genomic diversity and genomic characteristic for cold adaptation.</title>
        <authorList>
            <person name="Qin Q.L."/>
            <person name="Xie B.B."/>
            <person name="Yu Y."/>
            <person name="Shu Y.L."/>
            <person name="Rong J.C."/>
            <person name="Zhang Y.J."/>
            <person name="Zhao D.L."/>
            <person name="Chen X.L."/>
            <person name="Zhang X.Y."/>
            <person name="Chen B."/>
            <person name="Zhou B.C."/>
            <person name="Zhang Y.Z."/>
        </authorList>
    </citation>
    <scope>NUCLEOTIDE SEQUENCE [LARGE SCALE GENOMIC DNA]</scope>
    <source>
        <strain evidence="8">ACAM 615</strain>
    </source>
</reference>
<comment type="similarity">
    <text evidence="4">Belongs to the ABC transporter superfamily. ABCF family. YheS subfamily.</text>
</comment>
<dbReference type="SUPFAM" id="SSF52540">
    <property type="entry name" value="P-loop containing nucleoside triphosphate hydrolases"/>
    <property type="match status" value="2"/>
</dbReference>
<feature type="domain" description="ABC transporter" evidence="6">
    <location>
        <begin position="313"/>
        <end position="527"/>
    </location>
</feature>
<organism evidence="7 8">
    <name type="scientific">Brumicola pallidula DSM 14239 = ACAM 615</name>
    <dbReference type="NCBI Taxonomy" id="1121922"/>
    <lineage>
        <taxon>Bacteria</taxon>
        <taxon>Pseudomonadati</taxon>
        <taxon>Pseudomonadota</taxon>
        <taxon>Gammaproteobacteria</taxon>
        <taxon>Alteromonadales</taxon>
        <taxon>Alteromonadaceae</taxon>
        <taxon>Brumicola</taxon>
    </lineage>
</organism>
<dbReference type="FunFam" id="3.40.50.300:FF:000011">
    <property type="entry name" value="Putative ABC transporter ATP-binding component"/>
    <property type="match status" value="1"/>
</dbReference>
<evidence type="ECO:0000313" key="7">
    <source>
        <dbReference type="EMBL" id="GAC27574.1"/>
    </source>
</evidence>
<dbReference type="InterPro" id="IPR032781">
    <property type="entry name" value="ABC_tran_Xtn"/>
</dbReference>
<dbReference type="PANTHER" id="PTHR19211:SF14">
    <property type="entry name" value="ATP-BINDING CASSETTE SUB-FAMILY F MEMBER 1"/>
    <property type="match status" value="1"/>
</dbReference>
<feature type="domain" description="ABC transporter" evidence="6">
    <location>
        <begin position="2"/>
        <end position="246"/>
    </location>
</feature>
<comment type="caution">
    <text evidence="7">The sequence shown here is derived from an EMBL/GenBank/DDBJ whole genome shotgun (WGS) entry which is preliminary data.</text>
</comment>
<evidence type="ECO:0000256" key="5">
    <source>
        <dbReference type="ARBA" id="ARBA00069073"/>
    </source>
</evidence>
<dbReference type="PROSITE" id="PS00211">
    <property type="entry name" value="ABC_TRANSPORTER_1"/>
    <property type="match status" value="2"/>
</dbReference>
<dbReference type="InterPro" id="IPR017871">
    <property type="entry name" value="ABC_transporter-like_CS"/>
</dbReference>
<keyword evidence="1" id="KW-0677">Repeat</keyword>